<organism evidence="1 2">
    <name type="scientific">Winogradskyella thalassocola</name>
    <dbReference type="NCBI Taxonomy" id="262004"/>
    <lineage>
        <taxon>Bacteria</taxon>
        <taxon>Pseudomonadati</taxon>
        <taxon>Bacteroidota</taxon>
        <taxon>Flavobacteriia</taxon>
        <taxon>Flavobacteriales</taxon>
        <taxon>Flavobacteriaceae</taxon>
        <taxon>Winogradskyella</taxon>
    </lineage>
</organism>
<dbReference type="EMBL" id="FNCZ01000007">
    <property type="protein sequence ID" value="SDI16201.1"/>
    <property type="molecule type" value="Genomic_DNA"/>
</dbReference>
<sequence>MKKGLLCICVFILFLGCSKDSEEAGECGVVSLINVSQNGNTLMFDYQSQDTFNYYEIGYDQSTSVSGGSNSDLYFNYGFTTTDVGSTSIIDDDLYGFSEYNTTLSFYIRAQCSNGELTSWQGPIVLQVEDYCEQPSNIGVSGSTVYWSYDNNQTTASYYQVEYGVQGFNLGSGTQIVTNNTYTSDTVMAEGNTYDFYVRAYCEDNLGYSSWSGPISAYADQDYNVCNAPSNVLHQIEYNFFGEPVGVVFQWDSNGESSFEHVLISDGYNPDNSTSVNTSDGSGWPLYSQGLTQNTPYDFYIRAVCLDGSKTEWVGPKNVIIN</sequence>
<proteinExistence type="predicted"/>
<name>A0A1G8IBP9_9FLAO</name>
<evidence type="ECO:0000313" key="2">
    <source>
        <dbReference type="Proteomes" id="UP000199492"/>
    </source>
</evidence>
<accession>A0A1G8IBP9</accession>
<dbReference type="RefSeq" id="WP_092469641.1">
    <property type="nucleotide sequence ID" value="NZ_FNCZ01000007.1"/>
</dbReference>
<dbReference type="STRING" id="262004.SAMN04489796_107196"/>
<dbReference type="PROSITE" id="PS51257">
    <property type="entry name" value="PROKAR_LIPOPROTEIN"/>
    <property type="match status" value="1"/>
</dbReference>
<evidence type="ECO:0008006" key="3">
    <source>
        <dbReference type="Google" id="ProtNLM"/>
    </source>
</evidence>
<dbReference type="AlphaFoldDB" id="A0A1G8IBP9"/>
<gene>
    <name evidence="1" type="ORF">SAMN04489796_107196</name>
</gene>
<dbReference type="OrthoDB" id="1233892at2"/>
<dbReference type="Gene3D" id="2.60.40.10">
    <property type="entry name" value="Immunoglobulins"/>
    <property type="match status" value="1"/>
</dbReference>
<keyword evidence="2" id="KW-1185">Reference proteome</keyword>
<reference evidence="2" key="1">
    <citation type="submission" date="2016-10" db="EMBL/GenBank/DDBJ databases">
        <authorList>
            <person name="Varghese N."/>
            <person name="Submissions S."/>
        </authorList>
    </citation>
    <scope>NUCLEOTIDE SEQUENCE [LARGE SCALE GENOMIC DNA]</scope>
    <source>
        <strain evidence="2">DSM 15363</strain>
    </source>
</reference>
<evidence type="ECO:0000313" key="1">
    <source>
        <dbReference type="EMBL" id="SDI16201.1"/>
    </source>
</evidence>
<dbReference type="InterPro" id="IPR036116">
    <property type="entry name" value="FN3_sf"/>
</dbReference>
<dbReference type="SUPFAM" id="SSF49265">
    <property type="entry name" value="Fibronectin type III"/>
    <property type="match status" value="1"/>
</dbReference>
<dbReference type="InterPro" id="IPR013783">
    <property type="entry name" value="Ig-like_fold"/>
</dbReference>
<protein>
    <recommendedName>
        <fullName evidence="3">Fibronectin type-III domain-containing protein</fullName>
    </recommendedName>
</protein>
<dbReference type="Proteomes" id="UP000199492">
    <property type="component" value="Unassembled WGS sequence"/>
</dbReference>